<gene>
    <name evidence="1" type="ORF">DD666_20470</name>
</gene>
<dbReference type="EMBL" id="DOEK01000044">
    <property type="protein sequence ID" value="HBP31770.1"/>
    <property type="molecule type" value="Genomic_DNA"/>
</dbReference>
<proteinExistence type="predicted"/>
<comment type="caution">
    <text evidence="1">The sequence shown here is derived from an EMBL/GenBank/DDBJ whole genome shotgun (WGS) entry which is preliminary data.</text>
</comment>
<organism evidence="1 2">
    <name type="scientific">Advenella kashmirensis</name>
    <dbReference type="NCBI Taxonomy" id="310575"/>
    <lineage>
        <taxon>Bacteria</taxon>
        <taxon>Pseudomonadati</taxon>
        <taxon>Pseudomonadota</taxon>
        <taxon>Betaproteobacteria</taxon>
        <taxon>Burkholderiales</taxon>
        <taxon>Alcaligenaceae</taxon>
    </lineage>
</organism>
<evidence type="ECO:0000313" key="2">
    <source>
        <dbReference type="Proteomes" id="UP000264036"/>
    </source>
</evidence>
<accession>A0A356LL74</accession>
<protein>
    <submittedName>
        <fullName evidence="1">Uncharacterized protein</fullName>
    </submittedName>
</protein>
<name>A0A356LL74_9BURK</name>
<reference evidence="1 2" key="1">
    <citation type="journal article" date="2018" name="Nat. Biotechnol.">
        <title>A standardized bacterial taxonomy based on genome phylogeny substantially revises the tree of life.</title>
        <authorList>
            <person name="Parks D.H."/>
            <person name="Chuvochina M."/>
            <person name="Waite D.W."/>
            <person name="Rinke C."/>
            <person name="Skarshewski A."/>
            <person name="Chaumeil P.A."/>
            <person name="Hugenholtz P."/>
        </authorList>
    </citation>
    <scope>NUCLEOTIDE SEQUENCE [LARGE SCALE GENOMIC DNA]</scope>
    <source>
        <strain evidence="1">UBA10707</strain>
    </source>
</reference>
<evidence type="ECO:0000313" key="1">
    <source>
        <dbReference type="EMBL" id="HBP31770.1"/>
    </source>
</evidence>
<dbReference type="AlphaFoldDB" id="A0A356LL74"/>
<dbReference type="Proteomes" id="UP000264036">
    <property type="component" value="Unassembled WGS sequence"/>
</dbReference>
<sequence length="66" mass="7171">MTEWMFTGPQGHLSIPVRGTLSSNSVETTLAGVMDGVGNRVAQATRKRFYGDGKVPYTPSENPPKF</sequence>